<dbReference type="Gene3D" id="3.60.140.10">
    <property type="entry name" value="CNF1/YfiH-like putative cysteine hydrolases"/>
    <property type="match status" value="1"/>
</dbReference>
<dbReference type="PANTHER" id="PTHR30616:SF2">
    <property type="entry name" value="PURINE NUCLEOSIDE PHOSPHORYLASE LACC1"/>
    <property type="match status" value="1"/>
</dbReference>
<evidence type="ECO:0000256" key="8">
    <source>
        <dbReference type="ARBA" id="ARBA00048968"/>
    </source>
</evidence>
<evidence type="ECO:0000256" key="7">
    <source>
        <dbReference type="ARBA" id="ARBA00047989"/>
    </source>
</evidence>
<evidence type="ECO:0000313" key="12">
    <source>
        <dbReference type="Proteomes" id="UP000252174"/>
    </source>
</evidence>
<evidence type="ECO:0000256" key="2">
    <source>
        <dbReference type="ARBA" id="ARBA00007353"/>
    </source>
</evidence>
<accession>A0A369AQC2</accession>
<dbReference type="InterPro" id="IPR003730">
    <property type="entry name" value="Cu_polyphenol_OxRdtase"/>
</dbReference>
<keyword evidence="12" id="KW-1185">Reference proteome</keyword>
<protein>
    <recommendedName>
        <fullName evidence="10">Purine nucleoside phosphorylase</fullName>
    </recommendedName>
</protein>
<reference evidence="11 12" key="1">
    <citation type="submission" date="2018-07" db="EMBL/GenBank/DDBJ databases">
        <title>Genomic Encyclopedia of Type Strains, Phase IV (KMG-IV): sequencing the most valuable type-strain genomes for metagenomic binning, comparative biology and taxonomic classification.</title>
        <authorList>
            <person name="Goeker M."/>
        </authorList>
    </citation>
    <scope>NUCLEOTIDE SEQUENCE [LARGE SCALE GENOMIC DNA]</scope>
    <source>
        <strain evidence="11 12">DSM 100911</strain>
    </source>
</reference>
<dbReference type="NCBIfam" id="TIGR00726">
    <property type="entry name" value="peptidoglycan editing factor PgeF"/>
    <property type="match status" value="1"/>
</dbReference>
<comment type="catalytic activity">
    <reaction evidence="7">
        <text>adenosine + H2O + H(+) = inosine + NH4(+)</text>
        <dbReference type="Rhea" id="RHEA:24408"/>
        <dbReference type="ChEBI" id="CHEBI:15377"/>
        <dbReference type="ChEBI" id="CHEBI:15378"/>
        <dbReference type="ChEBI" id="CHEBI:16335"/>
        <dbReference type="ChEBI" id="CHEBI:17596"/>
        <dbReference type="ChEBI" id="CHEBI:28938"/>
        <dbReference type="EC" id="3.5.4.4"/>
    </reaction>
    <physiologicalReaction direction="left-to-right" evidence="7">
        <dbReference type="Rhea" id="RHEA:24409"/>
    </physiologicalReaction>
</comment>
<dbReference type="Proteomes" id="UP000252174">
    <property type="component" value="Unassembled WGS sequence"/>
</dbReference>
<comment type="similarity">
    <text evidence="2 10">Belongs to the purine nucleoside phosphorylase YfiH/LACC1 family.</text>
</comment>
<organism evidence="11 12">
    <name type="scientific">Extensimonas vulgaris</name>
    <dbReference type="NCBI Taxonomy" id="1031594"/>
    <lineage>
        <taxon>Bacteria</taxon>
        <taxon>Pseudomonadati</taxon>
        <taxon>Pseudomonadota</taxon>
        <taxon>Betaproteobacteria</taxon>
        <taxon>Burkholderiales</taxon>
        <taxon>Comamonadaceae</taxon>
        <taxon>Extensimonas</taxon>
    </lineage>
</organism>
<comment type="catalytic activity">
    <reaction evidence="9">
        <text>S-methyl-5'-thioadenosine + phosphate = 5-(methylsulfanyl)-alpha-D-ribose 1-phosphate + adenine</text>
        <dbReference type="Rhea" id="RHEA:11852"/>
        <dbReference type="ChEBI" id="CHEBI:16708"/>
        <dbReference type="ChEBI" id="CHEBI:17509"/>
        <dbReference type="ChEBI" id="CHEBI:43474"/>
        <dbReference type="ChEBI" id="CHEBI:58533"/>
        <dbReference type="EC" id="2.4.2.28"/>
    </reaction>
    <physiologicalReaction direction="left-to-right" evidence="9">
        <dbReference type="Rhea" id="RHEA:11853"/>
    </physiologicalReaction>
</comment>
<evidence type="ECO:0000256" key="3">
    <source>
        <dbReference type="ARBA" id="ARBA00022679"/>
    </source>
</evidence>
<dbReference type="SUPFAM" id="SSF64438">
    <property type="entry name" value="CNF1/YfiH-like putative cysteine hydrolases"/>
    <property type="match status" value="1"/>
</dbReference>
<dbReference type="InterPro" id="IPR038371">
    <property type="entry name" value="Cu_polyphenol_OxRdtase_sf"/>
</dbReference>
<evidence type="ECO:0000256" key="10">
    <source>
        <dbReference type="RuleBase" id="RU361274"/>
    </source>
</evidence>
<evidence type="ECO:0000256" key="4">
    <source>
        <dbReference type="ARBA" id="ARBA00022723"/>
    </source>
</evidence>
<keyword evidence="6" id="KW-0862">Zinc</keyword>
<sequence length="306" mass="31536">MLPAMPTPFASPAAASVSSSAAPPADWLIPDWPAPPGVHALCTTRTGGVSAAPYDSLNLGDQVGDNPAAVQANRARLQAALQSITPGTRPVFLRQVHGTRVLQLDAATPDGSEADACVSTQPALACTIMVADCLPVLLAHRSGAVVAAAHAGWRGLAGQGGVGVLERIFERFCALAQSQQAQAAIQSEAPESVAADTLAWLGPCIGPQAFEVGAEVRAAFCAADAAAARFFAPAGPGHFLADLAGLARHRLRALGITQVYGNDGSPAWCTVTQAARFFSYRRDQRLGGGSGRLAACIWRANADLLR</sequence>
<dbReference type="EMBL" id="QPJU01000004">
    <property type="protein sequence ID" value="RCX09664.1"/>
    <property type="molecule type" value="Genomic_DNA"/>
</dbReference>
<dbReference type="InterPro" id="IPR011324">
    <property type="entry name" value="Cytotoxic_necrot_fac-like_cat"/>
</dbReference>
<dbReference type="GO" id="GO:0005507">
    <property type="term" value="F:copper ion binding"/>
    <property type="evidence" value="ECO:0007669"/>
    <property type="project" value="TreeGrafter"/>
</dbReference>
<evidence type="ECO:0000256" key="6">
    <source>
        <dbReference type="ARBA" id="ARBA00022833"/>
    </source>
</evidence>
<dbReference type="GO" id="GO:0017061">
    <property type="term" value="F:S-methyl-5-thioadenosine phosphorylase activity"/>
    <property type="evidence" value="ECO:0007669"/>
    <property type="project" value="UniProtKB-EC"/>
</dbReference>
<dbReference type="CDD" id="cd16833">
    <property type="entry name" value="YfiH"/>
    <property type="match status" value="1"/>
</dbReference>
<evidence type="ECO:0000256" key="5">
    <source>
        <dbReference type="ARBA" id="ARBA00022801"/>
    </source>
</evidence>
<dbReference type="AlphaFoldDB" id="A0A369AQC2"/>
<comment type="caution">
    <text evidence="11">The sequence shown here is derived from an EMBL/GenBank/DDBJ whole genome shotgun (WGS) entry which is preliminary data.</text>
</comment>
<dbReference type="Pfam" id="PF02578">
    <property type="entry name" value="Cu-oxidase_4"/>
    <property type="match status" value="1"/>
</dbReference>
<proteinExistence type="inferred from homology"/>
<gene>
    <name evidence="11" type="ORF">DFR45_10424</name>
</gene>
<evidence type="ECO:0000256" key="9">
    <source>
        <dbReference type="ARBA" id="ARBA00049893"/>
    </source>
</evidence>
<keyword evidence="3" id="KW-0808">Transferase</keyword>
<dbReference type="GO" id="GO:0016787">
    <property type="term" value="F:hydrolase activity"/>
    <property type="evidence" value="ECO:0007669"/>
    <property type="project" value="UniProtKB-KW"/>
</dbReference>
<evidence type="ECO:0000256" key="1">
    <source>
        <dbReference type="ARBA" id="ARBA00000553"/>
    </source>
</evidence>
<evidence type="ECO:0000313" key="11">
    <source>
        <dbReference type="EMBL" id="RCX09664.1"/>
    </source>
</evidence>
<comment type="catalytic activity">
    <reaction evidence="8">
        <text>adenosine + phosphate = alpha-D-ribose 1-phosphate + adenine</text>
        <dbReference type="Rhea" id="RHEA:27642"/>
        <dbReference type="ChEBI" id="CHEBI:16335"/>
        <dbReference type="ChEBI" id="CHEBI:16708"/>
        <dbReference type="ChEBI" id="CHEBI:43474"/>
        <dbReference type="ChEBI" id="CHEBI:57720"/>
        <dbReference type="EC" id="2.4.2.1"/>
    </reaction>
    <physiologicalReaction direction="left-to-right" evidence="8">
        <dbReference type="Rhea" id="RHEA:27643"/>
    </physiologicalReaction>
</comment>
<dbReference type="PANTHER" id="PTHR30616">
    <property type="entry name" value="UNCHARACTERIZED PROTEIN YFIH"/>
    <property type="match status" value="1"/>
</dbReference>
<keyword evidence="5" id="KW-0378">Hydrolase</keyword>
<name>A0A369AQC2_9BURK</name>
<comment type="catalytic activity">
    <reaction evidence="1">
        <text>inosine + phosphate = alpha-D-ribose 1-phosphate + hypoxanthine</text>
        <dbReference type="Rhea" id="RHEA:27646"/>
        <dbReference type="ChEBI" id="CHEBI:17368"/>
        <dbReference type="ChEBI" id="CHEBI:17596"/>
        <dbReference type="ChEBI" id="CHEBI:43474"/>
        <dbReference type="ChEBI" id="CHEBI:57720"/>
        <dbReference type="EC" id="2.4.2.1"/>
    </reaction>
    <physiologicalReaction direction="left-to-right" evidence="1">
        <dbReference type="Rhea" id="RHEA:27647"/>
    </physiologicalReaction>
</comment>
<keyword evidence="4" id="KW-0479">Metal-binding</keyword>